<dbReference type="InterPro" id="IPR019533">
    <property type="entry name" value="Peptidase_S26"/>
</dbReference>
<keyword evidence="7" id="KW-0472">Membrane</keyword>
<dbReference type="GO" id="GO:0009003">
    <property type="term" value="F:signal peptidase activity"/>
    <property type="evidence" value="ECO:0007669"/>
    <property type="project" value="UniProtKB-EC"/>
</dbReference>
<comment type="similarity">
    <text evidence="3 7">Belongs to the peptidase S26 family.</text>
</comment>
<dbReference type="SUPFAM" id="SSF51306">
    <property type="entry name" value="LexA/Signal peptidase"/>
    <property type="match status" value="1"/>
</dbReference>
<reference evidence="11" key="1">
    <citation type="submission" date="2018-04" db="EMBL/GenBank/DDBJ databases">
        <authorList>
            <person name="Cornet L."/>
        </authorList>
    </citation>
    <scope>NUCLEOTIDE SEQUENCE [LARGE SCALE GENOMIC DNA]</scope>
</reference>
<sequence>MAVEKKSPDKDLSKDNLADETPLKSKTDSDQSLPKSKGKWAALVENLRLIAIALLIAAVVRIFIAEPRYIPSPSMVPTLAVGDRLLVDKISYRLHPPKSGDIVVFEPPPQLQDYGYTTRQAFIKRVIGLPGQTVQVSQGTVRVDNKPLQEPYILESPQYEMPAVQIPPGSLFVMGDNRNDSNDSHVWGFLPIDNIIGKATFRFWPWPRVSLLKPQEAESTSVKLK</sequence>
<evidence type="ECO:0000256" key="6">
    <source>
        <dbReference type="PIRSR" id="PIRSR600223-1"/>
    </source>
</evidence>
<reference evidence="10 11" key="2">
    <citation type="submission" date="2018-06" db="EMBL/GenBank/DDBJ databases">
        <title>Metagenomic assembly of (sub)arctic Cyanobacteria and their associated microbiome from non-axenic cultures.</title>
        <authorList>
            <person name="Baurain D."/>
        </authorList>
    </citation>
    <scope>NUCLEOTIDE SEQUENCE [LARGE SCALE GENOMIC DNA]</scope>
    <source>
        <strain evidence="10">ULC129bin1</strain>
    </source>
</reference>
<comment type="subcellular location">
    <subcellularLocation>
        <location evidence="2">Cell membrane</location>
        <topology evidence="2">Single-pass type II membrane protein</topology>
    </subcellularLocation>
    <subcellularLocation>
        <location evidence="7">Membrane</location>
        <topology evidence="7">Single-pass type II membrane protein</topology>
    </subcellularLocation>
</comment>
<accession>A0A2W4URV8</accession>
<feature type="domain" description="Peptidase S26" evidence="9">
    <location>
        <begin position="45"/>
        <end position="204"/>
    </location>
</feature>
<dbReference type="InterPro" id="IPR036286">
    <property type="entry name" value="LexA/Signal_pep-like_sf"/>
</dbReference>
<keyword evidence="5 7" id="KW-0378">Hydrolase</keyword>
<dbReference type="Pfam" id="PF10502">
    <property type="entry name" value="Peptidase_S26"/>
    <property type="match status" value="1"/>
</dbReference>
<dbReference type="CDD" id="cd06530">
    <property type="entry name" value="S26_SPase_I"/>
    <property type="match status" value="1"/>
</dbReference>
<dbReference type="AlphaFoldDB" id="A0A2W4URV8"/>
<dbReference type="GO" id="GO:0005886">
    <property type="term" value="C:plasma membrane"/>
    <property type="evidence" value="ECO:0007669"/>
    <property type="project" value="UniProtKB-SubCell"/>
</dbReference>
<comment type="catalytic activity">
    <reaction evidence="1 7">
        <text>Cleavage of hydrophobic, N-terminal signal or leader sequences from secreted and periplasmic proteins.</text>
        <dbReference type="EC" id="3.4.21.89"/>
    </reaction>
</comment>
<evidence type="ECO:0000256" key="3">
    <source>
        <dbReference type="ARBA" id="ARBA00009370"/>
    </source>
</evidence>
<dbReference type="PROSITE" id="PS00761">
    <property type="entry name" value="SPASE_I_3"/>
    <property type="match status" value="1"/>
</dbReference>
<feature type="active site" evidence="6">
    <location>
        <position position="124"/>
    </location>
</feature>
<dbReference type="GO" id="GO:0004252">
    <property type="term" value="F:serine-type endopeptidase activity"/>
    <property type="evidence" value="ECO:0007669"/>
    <property type="project" value="InterPro"/>
</dbReference>
<dbReference type="Gene3D" id="2.10.109.10">
    <property type="entry name" value="Umud Fragment, subunit A"/>
    <property type="match status" value="1"/>
</dbReference>
<keyword evidence="7" id="KW-0645">Protease</keyword>
<dbReference type="GO" id="GO:0006465">
    <property type="term" value="P:signal peptide processing"/>
    <property type="evidence" value="ECO:0007669"/>
    <property type="project" value="InterPro"/>
</dbReference>
<evidence type="ECO:0000256" key="2">
    <source>
        <dbReference type="ARBA" id="ARBA00004401"/>
    </source>
</evidence>
<dbReference type="Proteomes" id="UP000249354">
    <property type="component" value="Unassembled WGS sequence"/>
</dbReference>
<dbReference type="InterPro" id="IPR019758">
    <property type="entry name" value="Pept_S26A_signal_pept_1_CS"/>
</dbReference>
<organism evidence="10 11">
    <name type="scientific">Leptolyngbya foveolarum</name>
    <dbReference type="NCBI Taxonomy" id="47253"/>
    <lineage>
        <taxon>Bacteria</taxon>
        <taxon>Bacillati</taxon>
        <taxon>Cyanobacteriota</taxon>
        <taxon>Cyanophyceae</taxon>
        <taxon>Leptolyngbyales</taxon>
        <taxon>Leptolyngbyaceae</taxon>
        <taxon>Leptolyngbya group</taxon>
        <taxon>Leptolyngbya</taxon>
    </lineage>
</organism>
<evidence type="ECO:0000256" key="5">
    <source>
        <dbReference type="ARBA" id="ARBA00022801"/>
    </source>
</evidence>
<evidence type="ECO:0000256" key="8">
    <source>
        <dbReference type="SAM" id="MobiDB-lite"/>
    </source>
</evidence>
<feature type="region of interest" description="Disordered" evidence="8">
    <location>
        <begin position="1"/>
        <end position="34"/>
    </location>
</feature>
<keyword evidence="7" id="KW-0812">Transmembrane</keyword>
<dbReference type="PANTHER" id="PTHR43390:SF1">
    <property type="entry name" value="CHLOROPLAST PROCESSING PEPTIDASE"/>
    <property type="match status" value="1"/>
</dbReference>
<evidence type="ECO:0000256" key="1">
    <source>
        <dbReference type="ARBA" id="ARBA00000677"/>
    </source>
</evidence>
<evidence type="ECO:0000256" key="4">
    <source>
        <dbReference type="ARBA" id="ARBA00013208"/>
    </source>
</evidence>
<dbReference type="InterPro" id="IPR000223">
    <property type="entry name" value="Pept_S26A_signal_pept_1"/>
</dbReference>
<dbReference type="EC" id="3.4.21.89" evidence="4 7"/>
<keyword evidence="7" id="KW-1133">Transmembrane helix</keyword>
<comment type="caution">
    <text evidence="10">The sequence shown here is derived from an EMBL/GenBank/DDBJ whole genome shotgun (WGS) entry which is preliminary data.</text>
</comment>
<feature type="transmembrane region" description="Helical" evidence="7">
    <location>
        <begin position="47"/>
        <end position="64"/>
    </location>
</feature>
<protein>
    <recommendedName>
        <fullName evidence="4 7">Signal peptidase I</fullName>
        <ecNumber evidence="4 7">3.4.21.89</ecNumber>
    </recommendedName>
</protein>
<evidence type="ECO:0000256" key="7">
    <source>
        <dbReference type="RuleBase" id="RU362042"/>
    </source>
</evidence>
<dbReference type="PRINTS" id="PR00727">
    <property type="entry name" value="LEADERPTASE"/>
</dbReference>
<feature type="active site" evidence="6">
    <location>
        <position position="74"/>
    </location>
</feature>
<dbReference type="PROSITE" id="PS00760">
    <property type="entry name" value="SPASE_I_2"/>
    <property type="match status" value="1"/>
</dbReference>
<dbReference type="EMBL" id="QBMC01000006">
    <property type="protein sequence ID" value="PZO22864.1"/>
    <property type="molecule type" value="Genomic_DNA"/>
</dbReference>
<evidence type="ECO:0000259" key="9">
    <source>
        <dbReference type="Pfam" id="PF10502"/>
    </source>
</evidence>
<dbReference type="PANTHER" id="PTHR43390">
    <property type="entry name" value="SIGNAL PEPTIDASE I"/>
    <property type="match status" value="1"/>
</dbReference>
<evidence type="ECO:0000313" key="11">
    <source>
        <dbReference type="Proteomes" id="UP000249354"/>
    </source>
</evidence>
<dbReference type="InterPro" id="IPR019757">
    <property type="entry name" value="Pept_S26A_signal_pept_1_Lys-AS"/>
</dbReference>
<dbReference type="NCBIfam" id="TIGR02227">
    <property type="entry name" value="sigpep_I_bact"/>
    <property type="match status" value="1"/>
</dbReference>
<feature type="compositionally biased region" description="Basic and acidic residues" evidence="8">
    <location>
        <begin position="1"/>
        <end position="29"/>
    </location>
</feature>
<proteinExistence type="inferred from homology"/>
<gene>
    <name evidence="10" type="primary">lepB</name>
    <name evidence="10" type="ORF">DCF25_01815</name>
</gene>
<evidence type="ECO:0000313" key="10">
    <source>
        <dbReference type="EMBL" id="PZO22864.1"/>
    </source>
</evidence>
<name>A0A2W4URV8_9CYAN</name>